<feature type="compositionally biased region" description="Basic and acidic residues" evidence="1">
    <location>
        <begin position="499"/>
        <end position="512"/>
    </location>
</feature>
<feature type="compositionally biased region" description="Basic and acidic residues" evidence="1">
    <location>
        <begin position="311"/>
        <end position="325"/>
    </location>
</feature>
<feature type="compositionally biased region" description="Polar residues" evidence="1">
    <location>
        <begin position="176"/>
        <end position="190"/>
    </location>
</feature>
<feature type="region of interest" description="Disordered" evidence="1">
    <location>
        <begin position="776"/>
        <end position="955"/>
    </location>
</feature>
<gene>
    <name evidence="2" type="ORF">NSCI0253_LOCUS8663</name>
</gene>
<feature type="compositionally biased region" description="Polar residues" evidence="1">
    <location>
        <begin position="832"/>
        <end position="845"/>
    </location>
</feature>
<evidence type="ECO:0000256" key="1">
    <source>
        <dbReference type="SAM" id="MobiDB-lite"/>
    </source>
</evidence>
<feature type="compositionally biased region" description="Low complexity" evidence="1">
    <location>
        <begin position="357"/>
        <end position="367"/>
    </location>
</feature>
<feature type="compositionally biased region" description="Basic residues" evidence="1">
    <location>
        <begin position="269"/>
        <end position="288"/>
    </location>
</feature>
<dbReference type="EMBL" id="HBFQ01012377">
    <property type="protein sequence ID" value="CAD8834315.1"/>
    <property type="molecule type" value="Transcribed_RNA"/>
</dbReference>
<feature type="compositionally biased region" description="Low complexity" evidence="1">
    <location>
        <begin position="1104"/>
        <end position="1117"/>
    </location>
</feature>
<feature type="compositionally biased region" description="Basic and acidic residues" evidence="1">
    <location>
        <begin position="386"/>
        <end position="402"/>
    </location>
</feature>
<feature type="compositionally biased region" description="Basic and acidic residues" evidence="1">
    <location>
        <begin position="115"/>
        <end position="141"/>
    </location>
</feature>
<feature type="compositionally biased region" description="Low complexity" evidence="1">
    <location>
        <begin position="544"/>
        <end position="553"/>
    </location>
</feature>
<feature type="region of interest" description="Disordered" evidence="1">
    <location>
        <begin position="993"/>
        <end position="1028"/>
    </location>
</feature>
<feature type="region of interest" description="Disordered" evidence="1">
    <location>
        <begin position="1"/>
        <end position="190"/>
    </location>
</feature>
<organism evidence="2">
    <name type="scientific">Noctiluca scintillans</name>
    <name type="common">Sea sparkle</name>
    <name type="synonym">Red tide dinoflagellate</name>
    <dbReference type="NCBI Taxonomy" id="2966"/>
    <lineage>
        <taxon>Eukaryota</taxon>
        <taxon>Sar</taxon>
        <taxon>Alveolata</taxon>
        <taxon>Dinophyceae</taxon>
        <taxon>Noctilucales</taxon>
        <taxon>Noctilucaceae</taxon>
        <taxon>Noctiluca</taxon>
    </lineage>
</organism>
<proteinExistence type="predicted"/>
<feature type="compositionally biased region" description="Polar residues" evidence="1">
    <location>
        <begin position="431"/>
        <end position="440"/>
    </location>
</feature>
<feature type="compositionally biased region" description="Basic and acidic residues" evidence="1">
    <location>
        <begin position="870"/>
        <end position="882"/>
    </location>
</feature>
<feature type="compositionally biased region" description="Basic and acidic residues" evidence="1">
    <location>
        <begin position="52"/>
        <end position="73"/>
    </location>
</feature>
<feature type="region of interest" description="Disordered" evidence="1">
    <location>
        <begin position="1059"/>
        <end position="1138"/>
    </location>
</feature>
<feature type="compositionally biased region" description="Basic and acidic residues" evidence="1">
    <location>
        <begin position="8"/>
        <end position="27"/>
    </location>
</feature>
<feature type="compositionally biased region" description="Pro residues" evidence="1">
    <location>
        <begin position="1064"/>
        <end position="1103"/>
    </location>
</feature>
<accession>A0A7S1EZW2</accession>
<feature type="region of interest" description="Disordered" evidence="1">
    <location>
        <begin position="231"/>
        <end position="444"/>
    </location>
</feature>
<feature type="region of interest" description="Disordered" evidence="1">
    <location>
        <begin position="474"/>
        <end position="553"/>
    </location>
</feature>
<evidence type="ECO:0000313" key="2">
    <source>
        <dbReference type="EMBL" id="CAD8834315.1"/>
    </source>
</evidence>
<name>A0A7S1EZW2_NOCSC</name>
<dbReference type="AlphaFoldDB" id="A0A7S1EZW2"/>
<protein>
    <submittedName>
        <fullName evidence="2">Uncharacterized protein</fullName>
    </submittedName>
</protein>
<sequence>MRAWGFEPPREVTKEDGLWDDRAKVNLKEASTVPKDTSPHKSPQKGSPAVRLEARRVRAHSRDLCHDETREHGNVAPGGAPARSHSPAKEAPRGARPKLRPRSALTGREGQLKGARNELPKQEEGQSKAKPPQRWDLEAHRGPARRARGFSVKPLRGVSRVHRQSDEKRRRRAPKSDTSTSAAKKTQVSNLDGVLKASDLTMDDSRFPNSFQEPVVSCSNELVGGEALCARPKLAPRGPRRDPQSAQEVIAGTVRCRSMSGREDAGRERRTRKRKWSKETGKRRKSTRQRREKDTSPQSGVSLASGHKLSRRDEEKNCGESHGDQAKLVSARLGVQRELGEPAYVESEDLLERDAKQQQPQQQQPEESQAEEHVKAEQSDATEEGSESHPDVATEPKSEHGLTSKSKSGSQERQDSRIRSASATRGDGATRDTNLNSEFEQATRKLVEEQAPLRLDELDQLDNADDLHFQARSCQRYKTSPNRVVGNASAVEKSSLRKGSRDIKKDHKYERARQKKSSKKRKHSSSDSQSSALKSRRRHRLTRGAMAPMGAMVPMGPMGPMGPMMGPMGPGSMALPLGYSERKRRQKSREKRVHKTLQGCEALTSAVLAAARSPDAVNRIRGLILDVYRRRNPAKLCELDTLLAKYSGSEVEVYAHICKKYGEAPDLASLVDFDRPESAIGKGCARKASAPAPMKATRDREHAGWPFEEDYSDNSEGSGRTYKPCDRPVSALFLDQQFPLRSVEAAAHGQIASAAKAARERALKETEDQRRFAALLERRTPASQARPLGWSLVRTAPRSDSNDSAPCAETIPSAAEEHLNDSVTPGPHECASNEQASASRSVSPGPSQPPDGSATEGSASPEPSPCSPALRERPAVQRHVESVDTSTTVKLEQAPNLDAETLEETPPEKMDVQPPCEEDALKEPFLPVKIEPPRKSPPSKVPPQKAPPTTRLTDCHELGPAKTAAWHGAPETVDPTDMPPELLCSAAEVKLEPPVPKPHLGESKALPPRSPVTLRDPPAVPSDQTRQAEELQQCLNLYRTPQTSLAWIPQWPSASLQMGQTWLPVPPPPGPPPPCPPPLAPPPIGPPLVGAPPAPPAGAPPAGPQSAGPPLAGAPQANVPGGSLCGFGQSPVPPPHPQMSMPPLQVWDPALQQWPMAGPWLLAGTPLLSQLGGTYGSLAGYPSGAFSSALPLAGGQAAIPSELPHAHGLLQTS</sequence>
<feature type="compositionally biased region" description="Pro residues" evidence="1">
    <location>
        <begin position="935"/>
        <end position="946"/>
    </location>
</feature>
<feature type="compositionally biased region" description="Basic residues" evidence="1">
    <location>
        <begin position="513"/>
        <end position="523"/>
    </location>
</feature>
<reference evidence="2" key="1">
    <citation type="submission" date="2021-01" db="EMBL/GenBank/DDBJ databases">
        <authorList>
            <person name="Corre E."/>
            <person name="Pelletier E."/>
            <person name="Niang G."/>
            <person name="Scheremetjew M."/>
            <person name="Finn R."/>
            <person name="Kale V."/>
            <person name="Holt S."/>
            <person name="Cochrane G."/>
            <person name="Meng A."/>
            <person name="Brown T."/>
            <person name="Cohen L."/>
        </authorList>
    </citation>
    <scope>NUCLEOTIDE SEQUENCE</scope>
</reference>